<feature type="domain" description="Glycosyltransferase 61 catalytic" evidence="1">
    <location>
        <begin position="94"/>
        <end position="274"/>
    </location>
</feature>
<dbReference type="Proteomes" id="UP001060070">
    <property type="component" value="Chromosome"/>
</dbReference>
<evidence type="ECO:0000313" key="2">
    <source>
        <dbReference type="EMBL" id="UTU50990.1"/>
    </source>
</evidence>
<organism evidence="2 3">
    <name type="scientific">Mesorhizobium ciceri</name>
    <dbReference type="NCBI Taxonomy" id="39645"/>
    <lineage>
        <taxon>Bacteria</taxon>
        <taxon>Pseudomonadati</taxon>
        <taxon>Pseudomonadota</taxon>
        <taxon>Alphaproteobacteria</taxon>
        <taxon>Hyphomicrobiales</taxon>
        <taxon>Phyllobacteriaceae</taxon>
        <taxon>Mesorhizobium</taxon>
    </lineage>
</organism>
<name>A0AB38T908_9HYPH</name>
<dbReference type="AlphaFoldDB" id="A0AB38T908"/>
<dbReference type="GO" id="GO:0016757">
    <property type="term" value="F:glycosyltransferase activity"/>
    <property type="evidence" value="ECO:0007669"/>
    <property type="project" value="InterPro"/>
</dbReference>
<protein>
    <submittedName>
        <fullName evidence="2">Glycosyltransferase family 61 protein</fullName>
    </submittedName>
</protein>
<gene>
    <name evidence="2" type="ORF">LRP29_26515</name>
</gene>
<reference evidence="2 3" key="1">
    <citation type="journal article" date="2022" name="Microbiol. Resour. Announc.">
        <title>Complete Genome Sequence of Mesorhizobium ciceri Strain R30, a Rhizobium Used as a Commercial Inoculant for Chickpea in Argentina.</title>
        <authorList>
            <person name="Foresto E."/>
            <person name="Revale S."/>
            <person name="Primo E."/>
            <person name="Nievas F."/>
            <person name="Carezzano E."/>
            <person name="Puente M."/>
            <person name="Alzari P."/>
            <person name="Mart M."/>
            <person name="Ben-Assaya M."/>
            <person name="Mornico D."/>
            <person name="Santoro M."/>
            <person name="Mart F."/>
            <person name="Giordano W."/>
            <person name="Bogino P."/>
        </authorList>
    </citation>
    <scope>NUCLEOTIDE SEQUENCE [LARGE SCALE GENOMIC DNA]</scope>
    <source>
        <strain evidence="2 3">R30</strain>
    </source>
</reference>
<dbReference type="Pfam" id="PF04577">
    <property type="entry name" value="Glyco_transf_61"/>
    <property type="match status" value="1"/>
</dbReference>
<accession>A0AB38T908</accession>
<dbReference type="InterPro" id="IPR049625">
    <property type="entry name" value="Glyco_transf_61_cat"/>
</dbReference>
<proteinExistence type="predicted"/>
<evidence type="ECO:0000259" key="1">
    <source>
        <dbReference type="Pfam" id="PF04577"/>
    </source>
</evidence>
<keyword evidence="3" id="KW-1185">Reference proteome</keyword>
<dbReference type="EMBL" id="CP088147">
    <property type="protein sequence ID" value="UTU50990.1"/>
    <property type="molecule type" value="Genomic_DNA"/>
</dbReference>
<sequence>MTLATQSAFRHDITASYRIIENATVTQTVFDKSSMTYQGAVYDPAGALVFHSLRPGSPVSNYRPDISISRRRDPIPNSLRFDVAIYGGHFFYAWGHFLIETLSTAALVDEFPNVPVIFSPYEIVGQNEWTEGYQRHTMPILRAAGWGEREIVVSPKPMLVGRLYVPQRLTSFGVASPTVHLAMATVYDRIRSNLARQQSDETVVAMRAEDHRRWHPSERSIYQALSNRGALTILPQNMTTEAQVASISRARTLIGFTGSVLHNSVFMAKGTQVIEIGDRSDRETADPMQSELCRICDQKLVFVPGFDGEPRSADDLLSAINSSAFVP</sequence>
<dbReference type="RefSeq" id="WP_127218613.1">
    <property type="nucleotide sequence ID" value="NZ_CP088147.1"/>
</dbReference>
<evidence type="ECO:0000313" key="3">
    <source>
        <dbReference type="Proteomes" id="UP001060070"/>
    </source>
</evidence>